<dbReference type="PANTHER" id="PTHR43596">
    <property type="entry name" value="ADP,ATP CARRIER PROTEIN"/>
    <property type="match status" value="1"/>
</dbReference>
<gene>
    <name evidence="5" type="ORF">ACFODZ_03385</name>
</gene>
<feature type="transmembrane region" description="Helical" evidence="4">
    <location>
        <begin position="173"/>
        <end position="196"/>
    </location>
</feature>
<dbReference type="Gene3D" id="1.20.1250.20">
    <property type="entry name" value="MFS general substrate transporter like domains"/>
    <property type="match status" value="1"/>
</dbReference>
<proteinExistence type="predicted"/>
<dbReference type="InterPro" id="IPR011701">
    <property type="entry name" value="MFS"/>
</dbReference>
<feature type="transmembrane region" description="Helical" evidence="4">
    <location>
        <begin position="149"/>
        <end position="167"/>
    </location>
</feature>
<feature type="transmembrane region" description="Helical" evidence="4">
    <location>
        <begin position="391"/>
        <end position="415"/>
    </location>
</feature>
<feature type="transmembrane region" description="Helical" evidence="4">
    <location>
        <begin position="113"/>
        <end position="137"/>
    </location>
</feature>
<name>A0ABV7J538_9GAMM</name>
<accession>A0ABV7J538</accession>
<feature type="transmembrane region" description="Helical" evidence="4">
    <location>
        <begin position="229"/>
        <end position="250"/>
    </location>
</feature>
<feature type="transmembrane region" description="Helical" evidence="4">
    <location>
        <begin position="304"/>
        <end position="325"/>
    </location>
</feature>
<evidence type="ECO:0000256" key="1">
    <source>
        <dbReference type="ARBA" id="ARBA00022692"/>
    </source>
</evidence>
<dbReference type="RefSeq" id="WP_077409958.1">
    <property type="nucleotide sequence ID" value="NZ_JBHRTS010000002.1"/>
</dbReference>
<protein>
    <submittedName>
        <fullName evidence="5">NTP/NDP exchange transporter</fullName>
    </submittedName>
</protein>
<dbReference type="Pfam" id="PF07690">
    <property type="entry name" value="MFS_1"/>
    <property type="match status" value="1"/>
</dbReference>
<feature type="transmembrane region" description="Helical" evidence="4">
    <location>
        <begin position="270"/>
        <end position="292"/>
    </location>
</feature>
<dbReference type="EMBL" id="JBHRTS010000002">
    <property type="protein sequence ID" value="MFC3193280.1"/>
    <property type="molecule type" value="Genomic_DNA"/>
</dbReference>
<keyword evidence="3 4" id="KW-0472">Membrane</keyword>
<comment type="caution">
    <text evidence="5">The sequence shown here is derived from an EMBL/GenBank/DDBJ whole genome shotgun (WGS) entry which is preliminary data.</text>
</comment>
<feature type="transmembrane region" description="Helical" evidence="4">
    <location>
        <begin position="85"/>
        <end position="107"/>
    </location>
</feature>
<dbReference type="InterPro" id="IPR036259">
    <property type="entry name" value="MFS_trans_sf"/>
</dbReference>
<feature type="transmembrane region" description="Helical" evidence="4">
    <location>
        <begin position="21"/>
        <end position="39"/>
    </location>
</feature>
<keyword evidence="1 4" id="KW-0812">Transmembrane</keyword>
<evidence type="ECO:0000256" key="3">
    <source>
        <dbReference type="ARBA" id="ARBA00023136"/>
    </source>
</evidence>
<dbReference type="PANTHER" id="PTHR43596:SF1">
    <property type="entry name" value="ADP,ATP CARRIER PROTEIN"/>
    <property type="match status" value="1"/>
</dbReference>
<evidence type="ECO:0000313" key="5">
    <source>
        <dbReference type="EMBL" id="MFC3193280.1"/>
    </source>
</evidence>
<evidence type="ECO:0000313" key="6">
    <source>
        <dbReference type="Proteomes" id="UP001595533"/>
    </source>
</evidence>
<evidence type="ECO:0000256" key="4">
    <source>
        <dbReference type="SAM" id="Phobius"/>
    </source>
</evidence>
<evidence type="ECO:0000256" key="2">
    <source>
        <dbReference type="ARBA" id="ARBA00022989"/>
    </source>
</evidence>
<organism evidence="5 6">
    <name type="scientific">Marinicella sediminis</name>
    <dbReference type="NCBI Taxonomy" id="1792834"/>
    <lineage>
        <taxon>Bacteria</taxon>
        <taxon>Pseudomonadati</taxon>
        <taxon>Pseudomonadota</taxon>
        <taxon>Gammaproteobacteria</taxon>
        <taxon>Lysobacterales</taxon>
        <taxon>Marinicellaceae</taxon>
        <taxon>Marinicella</taxon>
    </lineage>
</organism>
<dbReference type="SUPFAM" id="SSF103473">
    <property type="entry name" value="MFS general substrate transporter"/>
    <property type="match status" value="1"/>
</dbReference>
<dbReference type="Proteomes" id="UP001595533">
    <property type="component" value="Unassembled WGS sequence"/>
</dbReference>
<keyword evidence="2 4" id="KW-1133">Transmembrane helix</keyword>
<sequence length="425" mass="48403">MLFNKIGNYFKKQVKTNEWPVLIWSFLYFVFLLTGYFILRPIREEMGVTAGPENYGYLFLTTFVVMLLLQPFYGKIVSTYSRKQFIPIVYGFFGLMILLIWSLFHLVGTESVILARVFFVFVSVYNLFIVSIFWSFMADVYNKEQGKRLFGVIAAGGSTGGILGGLITSQLVYLVGTINLLLVSLFFLLLCIMAVYKVRRFAIDSEINKEAPLGGSPIEGMKLMLGSRFLQQIALMTVIAVTIGSVFYYLQGQYVSQFFPERDQRTYVFANINTVTNVLTLFFQLILIPFLLQKLPVHRILGIYPSLMIMALLMFGLMPVLYVVLGAICLQRSGAYGIMKPPTDWLFTGLPDNIKYKFKNFMDTVIYRGGDVFAQLIFVKTVVTFSKDLRILALIGAGLCVIWLWNAVTVGKLALETFEHYKEKQ</sequence>
<reference evidence="6" key="1">
    <citation type="journal article" date="2019" name="Int. J. Syst. Evol. Microbiol.">
        <title>The Global Catalogue of Microorganisms (GCM) 10K type strain sequencing project: providing services to taxonomists for standard genome sequencing and annotation.</title>
        <authorList>
            <consortium name="The Broad Institute Genomics Platform"/>
            <consortium name="The Broad Institute Genome Sequencing Center for Infectious Disease"/>
            <person name="Wu L."/>
            <person name="Ma J."/>
        </authorList>
    </citation>
    <scope>NUCLEOTIDE SEQUENCE [LARGE SCALE GENOMIC DNA]</scope>
    <source>
        <strain evidence="6">KCTC 42953</strain>
    </source>
</reference>
<keyword evidence="6" id="KW-1185">Reference proteome</keyword>
<feature type="transmembrane region" description="Helical" evidence="4">
    <location>
        <begin position="55"/>
        <end position="73"/>
    </location>
</feature>